<proteinExistence type="predicted"/>
<feature type="compositionally biased region" description="Basic and acidic residues" evidence="1">
    <location>
        <begin position="88"/>
        <end position="108"/>
    </location>
</feature>
<name>A0A076MR25_AMYME</name>
<dbReference type="eggNOG" id="COG2226">
    <property type="taxonomic scope" value="Bacteria"/>
</dbReference>
<accession>A0A076MR25</accession>
<protein>
    <submittedName>
        <fullName evidence="2">Uncharacterized protein</fullName>
    </submittedName>
</protein>
<dbReference type="PATRIC" id="fig|1068978.7.peg.1294"/>
<dbReference type="KEGG" id="amq:AMETH_1228"/>
<feature type="region of interest" description="Disordered" evidence="1">
    <location>
        <begin position="188"/>
        <end position="274"/>
    </location>
</feature>
<reference evidence="2 3" key="1">
    <citation type="submission" date="2014-07" db="EMBL/GenBank/DDBJ databases">
        <title>Whole Genome Sequence of the Amycolatopsis methanolica 239.</title>
        <authorList>
            <person name="Tang B."/>
        </authorList>
    </citation>
    <scope>NUCLEOTIDE SEQUENCE [LARGE SCALE GENOMIC DNA]</scope>
    <source>
        <strain evidence="2 3">239</strain>
    </source>
</reference>
<keyword evidence="3" id="KW-1185">Reference proteome</keyword>
<evidence type="ECO:0000256" key="1">
    <source>
        <dbReference type="SAM" id="MobiDB-lite"/>
    </source>
</evidence>
<dbReference type="EMBL" id="CP009110">
    <property type="protein sequence ID" value="AIJ21320.1"/>
    <property type="molecule type" value="Genomic_DNA"/>
</dbReference>
<gene>
    <name evidence="2" type="ORF">AMETH_1228</name>
</gene>
<dbReference type="STRING" id="1068978.AMETH_1228"/>
<feature type="compositionally biased region" description="Low complexity" evidence="1">
    <location>
        <begin position="263"/>
        <end position="274"/>
    </location>
</feature>
<sequence>MVVQPVPVPWDCTDGFLAAYWRRPHSYLDDDVRAGMSGVAALPADVVRLAVRRLAEDLGSGTWHRSPGPGFAGRRLPPGDRDQWMFRKRLASPDRPPRCLRRLTDRRPPTGVTGDSDQLSTPAIPQISEPSRVSDTQPLAGWVGVASGGGAGDGVGVAGEVGSAGADGAPGCCGTLGGTSGAGIPGAPGTAGAGIDGNGTSGTAVPGRFTGRTPPTWSGAGRVTSGAGGATDVSAGGATAGGRTPIPSAIAGASSLNPFSPGPSDHATPAATTSAAPADPIFAFTPMRAV</sequence>
<dbReference type="Proteomes" id="UP000062973">
    <property type="component" value="Chromosome"/>
</dbReference>
<dbReference type="AlphaFoldDB" id="A0A076MR25"/>
<dbReference type="HOGENOM" id="CLU_958579_0_0_11"/>
<feature type="compositionally biased region" description="Polar residues" evidence="1">
    <location>
        <begin position="113"/>
        <end position="137"/>
    </location>
</feature>
<organism evidence="2 3">
    <name type="scientific">Amycolatopsis methanolica 239</name>
    <dbReference type="NCBI Taxonomy" id="1068978"/>
    <lineage>
        <taxon>Bacteria</taxon>
        <taxon>Bacillati</taxon>
        <taxon>Actinomycetota</taxon>
        <taxon>Actinomycetes</taxon>
        <taxon>Pseudonocardiales</taxon>
        <taxon>Pseudonocardiaceae</taxon>
        <taxon>Amycolatopsis</taxon>
        <taxon>Amycolatopsis methanolica group</taxon>
    </lineage>
</organism>
<dbReference type="InterPro" id="IPR029063">
    <property type="entry name" value="SAM-dependent_MTases_sf"/>
</dbReference>
<evidence type="ECO:0000313" key="3">
    <source>
        <dbReference type="Proteomes" id="UP000062973"/>
    </source>
</evidence>
<feature type="region of interest" description="Disordered" evidence="1">
    <location>
        <begin position="88"/>
        <end position="140"/>
    </location>
</feature>
<dbReference type="Gene3D" id="3.40.50.150">
    <property type="entry name" value="Vaccinia Virus protein VP39"/>
    <property type="match status" value="1"/>
</dbReference>
<feature type="compositionally biased region" description="Gly residues" evidence="1">
    <location>
        <begin position="188"/>
        <end position="200"/>
    </location>
</feature>
<evidence type="ECO:0000313" key="2">
    <source>
        <dbReference type="EMBL" id="AIJ21320.1"/>
    </source>
</evidence>